<comment type="caution">
    <text evidence="1">The sequence shown here is derived from an EMBL/GenBank/DDBJ whole genome shotgun (WGS) entry which is preliminary data.</text>
</comment>
<protein>
    <submittedName>
        <fullName evidence="1">Uncharacterized protein</fullName>
    </submittedName>
</protein>
<dbReference type="Proteomes" id="UP001196413">
    <property type="component" value="Unassembled WGS sequence"/>
</dbReference>
<name>A0AAD5MFS3_PARTN</name>
<evidence type="ECO:0000313" key="1">
    <source>
        <dbReference type="EMBL" id="KAJ1355443.1"/>
    </source>
</evidence>
<gene>
    <name evidence="1" type="ORF">KIN20_012840</name>
</gene>
<dbReference type="EMBL" id="JAHQIW010002477">
    <property type="protein sequence ID" value="KAJ1355443.1"/>
    <property type="molecule type" value="Genomic_DNA"/>
</dbReference>
<keyword evidence="2" id="KW-1185">Reference proteome</keyword>
<organism evidence="1 2">
    <name type="scientific">Parelaphostrongylus tenuis</name>
    <name type="common">Meningeal worm</name>
    <dbReference type="NCBI Taxonomy" id="148309"/>
    <lineage>
        <taxon>Eukaryota</taxon>
        <taxon>Metazoa</taxon>
        <taxon>Ecdysozoa</taxon>
        <taxon>Nematoda</taxon>
        <taxon>Chromadorea</taxon>
        <taxon>Rhabditida</taxon>
        <taxon>Rhabditina</taxon>
        <taxon>Rhabditomorpha</taxon>
        <taxon>Strongyloidea</taxon>
        <taxon>Metastrongylidae</taxon>
        <taxon>Parelaphostrongylus</taxon>
    </lineage>
</organism>
<evidence type="ECO:0000313" key="2">
    <source>
        <dbReference type="Proteomes" id="UP001196413"/>
    </source>
</evidence>
<reference evidence="1" key="1">
    <citation type="submission" date="2021-06" db="EMBL/GenBank/DDBJ databases">
        <title>Parelaphostrongylus tenuis whole genome reference sequence.</title>
        <authorList>
            <person name="Garwood T.J."/>
            <person name="Larsen P.A."/>
            <person name="Fountain-Jones N.M."/>
            <person name="Garbe J.R."/>
            <person name="Macchietto M.G."/>
            <person name="Kania S.A."/>
            <person name="Gerhold R.W."/>
            <person name="Richards J.E."/>
            <person name="Wolf T.M."/>
        </authorList>
    </citation>
    <scope>NUCLEOTIDE SEQUENCE</scope>
    <source>
        <strain evidence="1">MNPRO001-30</strain>
        <tissue evidence="1">Meninges</tissue>
    </source>
</reference>
<dbReference type="AlphaFoldDB" id="A0AAD5MFS3"/>
<sequence length="61" mass="7008">MDDNRERTRRMEDVLGSAQFAKTDRPSIQIDMGKCRRTAIPKLHGELTPPALNDIDNKQQK</sequence>
<accession>A0AAD5MFS3</accession>
<proteinExistence type="predicted"/>